<dbReference type="STRING" id="767769.A0A1L9U5I4"/>
<dbReference type="OMA" id="NTDIDPR"/>
<dbReference type="InterPro" id="IPR031359">
    <property type="entry name" value="NACHT_N"/>
</dbReference>
<keyword evidence="1" id="KW-0677">Repeat</keyword>
<dbReference type="InterPro" id="IPR015943">
    <property type="entry name" value="WD40/YVTN_repeat-like_dom_sf"/>
</dbReference>
<dbReference type="Gene3D" id="2.130.10.10">
    <property type="entry name" value="YVTN repeat-like/Quinoprotein amine dehydrogenase"/>
    <property type="match status" value="4"/>
</dbReference>
<protein>
    <submittedName>
        <fullName evidence="5">Uncharacterized protein</fullName>
    </submittedName>
</protein>
<dbReference type="Pfam" id="PF17100">
    <property type="entry name" value="NACHT_N"/>
    <property type="match status" value="1"/>
</dbReference>
<dbReference type="Pfam" id="PF24883">
    <property type="entry name" value="NPHP3_N"/>
    <property type="match status" value="1"/>
</dbReference>
<accession>A0A1L9U5I4</accession>
<dbReference type="Proteomes" id="UP000184499">
    <property type="component" value="Unassembled WGS sequence"/>
</dbReference>
<proteinExistence type="predicted"/>
<feature type="domain" description="Nephrocystin 3-like N-terminal" evidence="4">
    <location>
        <begin position="356"/>
        <end position="543"/>
    </location>
</feature>
<evidence type="ECO:0000259" key="3">
    <source>
        <dbReference type="Pfam" id="PF17100"/>
    </source>
</evidence>
<feature type="domain" description="NWD NACHT-NTPase N-terminal" evidence="3">
    <location>
        <begin position="59"/>
        <end position="285"/>
    </location>
</feature>
<dbReference type="SMART" id="SM00320">
    <property type="entry name" value="WD40"/>
    <property type="match status" value="5"/>
</dbReference>
<dbReference type="RefSeq" id="XP_067474072.1">
    <property type="nucleotide sequence ID" value="XM_067621436.1"/>
</dbReference>
<dbReference type="PANTHER" id="PTHR10039:SF14">
    <property type="entry name" value="NACHT DOMAIN-CONTAINING PROTEIN"/>
    <property type="match status" value="1"/>
</dbReference>
<dbReference type="EMBL" id="KV878696">
    <property type="protein sequence ID" value="OJJ66823.1"/>
    <property type="molecule type" value="Genomic_DNA"/>
</dbReference>
<evidence type="ECO:0000256" key="2">
    <source>
        <dbReference type="SAM" id="MobiDB-lite"/>
    </source>
</evidence>
<feature type="compositionally biased region" description="Polar residues" evidence="2">
    <location>
        <begin position="19"/>
        <end position="37"/>
    </location>
</feature>
<dbReference type="InterPro" id="IPR011047">
    <property type="entry name" value="Quinoprotein_ADH-like_sf"/>
</dbReference>
<evidence type="ECO:0000313" key="6">
    <source>
        <dbReference type="Proteomes" id="UP000184499"/>
    </source>
</evidence>
<dbReference type="InterPro" id="IPR001680">
    <property type="entry name" value="WD40_rpt"/>
</dbReference>
<dbReference type="Gene3D" id="3.40.50.300">
    <property type="entry name" value="P-loop containing nucleotide triphosphate hydrolases"/>
    <property type="match status" value="1"/>
</dbReference>
<dbReference type="GeneID" id="93573924"/>
<keyword evidence="6" id="KW-1185">Reference proteome</keyword>
<organism evidence="5 6">
    <name type="scientific">Aspergillus brasiliensis (strain CBS 101740 / IMI 381727 / IBT 21946)</name>
    <dbReference type="NCBI Taxonomy" id="767769"/>
    <lineage>
        <taxon>Eukaryota</taxon>
        <taxon>Fungi</taxon>
        <taxon>Dikarya</taxon>
        <taxon>Ascomycota</taxon>
        <taxon>Pezizomycotina</taxon>
        <taxon>Eurotiomycetes</taxon>
        <taxon>Eurotiomycetidae</taxon>
        <taxon>Eurotiales</taxon>
        <taxon>Aspergillaceae</taxon>
        <taxon>Aspergillus</taxon>
        <taxon>Aspergillus subgen. Circumdati</taxon>
    </lineage>
</organism>
<evidence type="ECO:0000256" key="1">
    <source>
        <dbReference type="ARBA" id="ARBA00022737"/>
    </source>
</evidence>
<name>A0A1L9U5I4_ASPBC</name>
<dbReference type="PANTHER" id="PTHR10039">
    <property type="entry name" value="AMELOGENIN"/>
    <property type="match status" value="1"/>
</dbReference>
<dbReference type="InterPro" id="IPR027417">
    <property type="entry name" value="P-loop_NTPase"/>
</dbReference>
<dbReference type="SUPFAM" id="SSF50998">
    <property type="entry name" value="Quinoprotein alcohol dehydrogenase-like"/>
    <property type="match status" value="1"/>
</dbReference>
<dbReference type="InterPro" id="IPR056884">
    <property type="entry name" value="NPHP3-like_N"/>
</dbReference>
<dbReference type="OrthoDB" id="674604at2759"/>
<evidence type="ECO:0000313" key="5">
    <source>
        <dbReference type="EMBL" id="OJJ66823.1"/>
    </source>
</evidence>
<dbReference type="InterPro" id="IPR011044">
    <property type="entry name" value="Quino_amine_DH_bsu"/>
</dbReference>
<feature type="region of interest" description="Disordered" evidence="2">
    <location>
        <begin position="17"/>
        <end position="37"/>
    </location>
</feature>
<dbReference type="SUPFAM" id="SSF50969">
    <property type="entry name" value="YVTN repeat-like/Quinoprotein amine dehydrogenase"/>
    <property type="match status" value="1"/>
</dbReference>
<gene>
    <name evidence="5" type="ORF">ASPBRDRAFT_200451</name>
</gene>
<evidence type="ECO:0000259" key="4">
    <source>
        <dbReference type="Pfam" id="PF24883"/>
    </source>
</evidence>
<dbReference type="VEuPathDB" id="FungiDB:ASPBRDRAFT_200451"/>
<reference evidence="6" key="1">
    <citation type="journal article" date="2017" name="Genome Biol.">
        <title>Comparative genomics reveals high biological diversity and specific adaptations in the industrially and medically important fungal genus Aspergillus.</title>
        <authorList>
            <person name="de Vries R.P."/>
            <person name="Riley R."/>
            <person name="Wiebenga A."/>
            <person name="Aguilar-Osorio G."/>
            <person name="Amillis S."/>
            <person name="Uchima C.A."/>
            <person name="Anderluh G."/>
            <person name="Asadollahi M."/>
            <person name="Askin M."/>
            <person name="Barry K."/>
            <person name="Battaglia E."/>
            <person name="Bayram O."/>
            <person name="Benocci T."/>
            <person name="Braus-Stromeyer S.A."/>
            <person name="Caldana C."/>
            <person name="Canovas D."/>
            <person name="Cerqueira G.C."/>
            <person name="Chen F."/>
            <person name="Chen W."/>
            <person name="Choi C."/>
            <person name="Clum A."/>
            <person name="Dos Santos R.A."/>
            <person name="Damasio A.R."/>
            <person name="Diallinas G."/>
            <person name="Emri T."/>
            <person name="Fekete E."/>
            <person name="Flipphi M."/>
            <person name="Freyberg S."/>
            <person name="Gallo A."/>
            <person name="Gournas C."/>
            <person name="Habgood R."/>
            <person name="Hainaut M."/>
            <person name="Harispe M.L."/>
            <person name="Henrissat B."/>
            <person name="Hilden K.S."/>
            <person name="Hope R."/>
            <person name="Hossain A."/>
            <person name="Karabika E."/>
            <person name="Karaffa L."/>
            <person name="Karanyi Z."/>
            <person name="Krasevec N."/>
            <person name="Kuo A."/>
            <person name="Kusch H."/>
            <person name="LaButti K."/>
            <person name="Lagendijk E.L."/>
            <person name="Lapidus A."/>
            <person name="Levasseur A."/>
            <person name="Lindquist E."/>
            <person name="Lipzen A."/>
            <person name="Logrieco A.F."/>
            <person name="MacCabe A."/>
            <person name="Maekelae M.R."/>
            <person name="Malavazi I."/>
            <person name="Melin P."/>
            <person name="Meyer V."/>
            <person name="Mielnichuk N."/>
            <person name="Miskei M."/>
            <person name="Molnar A.P."/>
            <person name="Mule G."/>
            <person name="Ngan C.Y."/>
            <person name="Orejas M."/>
            <person name="Orosz E."/>
            <person name="Ouedraogo J.P."/>
            <person name="Overkamp K.M."/>
            <person name="Park H.-S."/>
            <person name="Perrone G."/>
            <person name="Piumi F."/>
            <person name="Punt P.J."/>
            <person name="Ram A.F."/>
            <person name="Ramon A."/>
            <person name="Rauscher S."/>
            <person name="Record E."/>
            <person name="Riano-Pachon D.M."/>
            <person name="Robert V."/>
            <person name="Roehrig J."/>
            <person name="Ruller R."/>
            <person name="Salamov A."/>
            <person name="Salih N.S."/>
            <person name="Samson R.A."/>
            <person name="Sandor E."/>
            <person name="Sanguinetti M."/>
            <person name="Schuetze T."/>
            <person name="Sepcic K."/>
            <person name="Shelest E."/>
            <person name="Sherlock G."/>
            <person name="Sophianopoulou V."/>
            <person name="Squina F.M."/>
            <person name="Sun H."/>
            <person name="Susca A."/>
            <person name="Todd R.B."/>
            <person name="Tsang A."/>
            <person name="Unkles S.E."/>
            <person name="van de Wiele N."/>
            <person name="van Rossen-Uffink D."/>
            <person name="Oliveira J.V."/>
            <person name="Vesth T.C."/>
            <person name="Visser J."/>
            <person name="Yu J.-H."/>
            <person name="Zhou M."/>
            <person name="Andersen M.R."/>
            <person name="Archer D.B."/>
            <person name="Baker S.E."/>
            <person name="Benoit I."/>
            <person name="Brakhage A.A."/>
            <person name="Braus G.H."/>
            <person name="Fischer R."/>
            <person name="Frisvad J.C."/>
            <person name="Goldman G.H."/>
            <person name="Houbraken J."/>
            <person name="Oakley B."/>
            <person name="Pocsi I."/>
            <person name="Scazzocchio C."/>
            <person name="Seiboth B."/>
            <person name="vanKuyk P.A."/>
            <person name="Wortman J."/>
            <person name="Dyer P.S."/>
            <person name="Grigoriev I.V."/>
        </authorList>
    </citation>
    <scope>NUCLEOTIDE SEQUENCE [LARGE SCALE GENOMIC DNA]</scope>
    <source>
        <strain evidence="6">CBS 101740 / IMI 381727 / IBT 21946</strain>
    </source>
</reference>
<sequence>MPFRKRLKNWTATLRPPRTLSTDVSRNTSTASLAPSHSISVADASPLSISDPVPLKLEGLWKKAYSNLQNKNPKLLAQYEGILLSSTKSDTLQNENRGNTDIDPRLQSCVKGRLEAIENSRLKIRISGKEVEVRKQVRRVVGGILSVKDIISAAVSAEPHVSIAWAGVLFLLDPLAKSFHQDEDALDGFQAVSDLMVRYAFIEKGQGRIYSNSGCKPADSGQHLADLIRSKTVELYGLILEYHMSLATHLNHAGFKRFLHDWAEIDKWRNMLETITSLDQKIRQDLTAFAGDDIQRIFKELENSQRVVMDSLAVLKQEFHEAKQRELLNGLPLVLEARFGSFDDGNNPECLEGTRTEILREIQTWAEDPDDSPVFWLRGMAGTGKSTISRTFAAACQQRKSLVPHGSPLAPHVYLGATFFFNRTKPGRNTVEKLFPTISNELASSFPDARDKVCRAISENQFIGTQNLRNQWNKLILEPLLTLEKELLLPVTLVLLLDALDEAMSEDHNEAGKPAHDIGGILKLLATAGKLQHIRLKLFFTSRPEIFSQFRHVLSREVNIRNFELPKTSVMSQKANIPKDDITIYLEHRIRQVVSQATVDYPESPVKPTCWLSQDEERGIVRTLAEKSDGLFIYAATACRFLEGVDCDLDDLQTRMRELSDVGSEGDSPQDNLDRTYSQILKYSVIYNSRKTKAEKHDFYQLFERVIGAVVVLAEPLTITTLEDLLDLSEKAPKTRRLLNSLSSVVSCGVSFGSPIQLLHLSFRDFLLGQPKRRCLYDEFCIDTKRAHADLFRSCLKLLSRTLKQDICSLDSPSFLTEDIDPSLLNQRIPASVRYASQYWSHHLQHAGIELFDDDCVHQFLKQNFLYWLEVMSLLRMIPTAIHNIIKLEDYLADLPRDGRAGLQDMLFDMKRFTLASKNEVEKAPAQVYRSALIFAPENSICRSIFRDLIPRSFSKLPKMKKEWDPLLLEIENRDFGELLAISSDGKTLAVLNGPLMAGRIKLWDLTTGTLLDTIDCGGYADTIAFLTGDKYLVCYGGLSVRIWDIKYGVLLRTVLLTDDGDTFGSSLMNSDCTSSLSSRGYLAVVYPNGTTIGLICTTHGVLQKTYVPSTVNAIAWSLDGSTLAISIIDGSILFWDASESAFKPSLMQPFGIGRTLKLAFSPDSALLAERLLDDSVLIQLWEWGAGTLVWQIVDDSQEWRECRSVDFAKDAIIAFYPTEKILATWNQPAGLQRWDYESRKRLMRIPTPKNETSVELSPNGKLFVVATKEADNTPITELFETSTGALLTRLTSIRHFPHFVFTPEGRILISIDGEQILRVWDLSSNLEPERLANQQTSIDKLTLSPDHQFVLSKSTGHIGLWGVKASSPVRVVSRGDTLGIADIIEQALNSDYKGPILTKLKMPLDGNITNDIFDELVEDLVHVLFSSPPENGLLATFIQNQEKAISPNGRLLAKTSSSRNKIAPGDDDISPENEVTVWDVSTGEVVRTLHHGDHRYLDLSFSPDGRLLAVGHTRFNSGINTLEIWNIGSGKLRLQENTAVDYKFQQGEVLWSADGTKVALDSVDFGGALQDQAMLFLYDLVKKSSVTFRYPGLGAVLSPDGRQVATKAFNRSLSLWEIVGDNLNLRGQRADMHWGSRLFKDDKFKFEGDQVIATDRSRTDVRSLLPNWDSRTSRKILLENGWIMYGPERVLLPLQYRPRGVLVTKDNVLVIGHASGEITFWEFADEEIQS</sequence>